<feature type="repeat" description="TPR" evidence="9">
    <location>
        <begin position="673"/>
        <end position="706"/>
    </location>
</feature>
<evidence type="ECO:0000256" key="5">
    <source>
        <dbReference type="ARBA" id="ARBA00022741"/>
    </source>
</evidence>
<dbReference type="SUPFAM" id="SSF56112">
    <property type="entry name" value="Protein kinase-like (PK-like)"/>
    <property type="match status" value="1"/>
</dbReference>
<evidence type="ECO:0000256" key="1">
    <source>
        <dbReference type="ARBA" id="ARBA00012513"/>
    </source>
</evidence>
<dbReference type="Pfam" id="PF00069">
    <property type="entry name" value="Pkinase"/>
    <property type="match status" value="1"/>
</dbReference>
<feature type="domain" description="Protein kinase" evidence="11">
    <location>
        <begin position="78"/>
        <end position="340"/>
    </location>
</feature>
<dbReference type="SMART" id="SM00028">
    <property type="entry name" value="TPR"/>
    <property type="match status" value="3"/>
</dbReference>
<evidence type="ECO:0000259" key="11">
    <source>
        <dbReference type="PROSITE" id="PS50011"/>
    </source>
</evidence>
<evidence type="ECO:0000256" key="9">
    <source>
        <dbReference type="PROSITE-ProRule" id="PRU00339"/>
    </source>
</evidence>
<dbReference type="InterPro" id="IPR013105">
    <property type="entry name" value="TPR_2"/>
</dbReference>
<evidence type="ECO:0000313" key="13">
    <source>
        <dbReference type="Proteomes" id="UP000315700"/>
    </source>
</evidence>
<feature type="repeat" description="TPR" evidence="9">
    <location>
        <begin position="639"/>
        <end position="672"/>
    </location>
</feature>
<dbReference type="EC" id="2.7.11.1" evidence="1"/>
<name>A0A517SAA8_9PLAN</name>
<dbReference type="RefSeq" id="WP_145027935.1">
    <property type="nucleotide sequence ID" value="NZ_CP036271.1"/>
</dbReference>
<evidence type="ECO:0000256" key="3">
    <source>
        <dbReference type="ARBA" id="ARBA00022679"/>
    </source>
</evidence>
<keyword evidence="3 12" id="KW-0808">Transferase</keyword>
<dbReference type="Gene3D" id="1.10.510.10">
    <property type="entry name" value="Transferase(Phosphotransferase) domain 1"/>
    <property type="match status" value="1"/>
</dbReference>
<dbReference type="OrthoDB" id="225358at2"/>
<keyword evidence="5 10" id="KW-0547">Nucleotide-binding</keyword>
<evidence type="ECO:0000256" key="10">
    <source>
        <dbReference type="PROSITE-ProRule" id="PRU10141"/>
    </source>
</evidence>
<evidence type="ECO:0000256" key="6">
    <source>
        <dbReference type="ARBA" id="ARBA00022777"/>
    </source>
</evidence>
<keyword evidence="7 9" id="KW-0802">TPR repeat</keyword>
<dbReference type="InterPro" id="IPR011990">
    <property type="entry name" value="TPR-like_helical_dom_sf"/>
</dbReference>
<gene>
    <name evidence="12" type="primary">pknB_5</name>
    <name evidence="12" type="ORF">Pan44_10670</name>
</gene>
<dbReference type="PANTHER" id="PTHR43289:SF6">
    <property type="entry name" value="SERINE_THREONINE-PROTEIN KINASE NEKL-3"/>
    <property type="match status" value="1"/>
</dbReference>
<evidence type="ECO:0000256" key="4">
    <source>
        <dbReference type="ARBA" id="ARBA00022737"/>
    </source>
</evidence>
<evidence type="ECO:0000313" key="12">
    <source>
        <dbReference type="EMBL" id="QDT53052.1"/>
    </source>
</evidence>
<organism evidence="12 13">
    <name type="scientific">Caulifigura coniformis</name>
    <dbReference type="NCBI Taxonomy" id="2527983"/>
    <lineage>
        <taxon>Bacteria</taxon>
        <taxon>Pseudomonadati</taxon>
        <taxon>Planctomycetota</taxon>
        <taxon>Planctomycetia</taxon>
        <taxon>Planctomycetales</taxon>
        <taxon>Planctomycetaceae</taxon>
        <taxon>Caulifigura</taxon>
    </lineage>
</organism>
<dbReference type="KEGG" id="ccos:Pan44_10670"/>
<dbReference type="PROSITE" id="PS50005">
    <property type="entry name" value="TPR"/>
    <property type="match status" value="2"/>
</dbReference>
<dbReference type="AlphaFoldDB" id="A0A517SAA8"/>
<dbReference type="Gene3D" id="3.30.200.20">
    <property type="entry name" value="Phosphorylase Kinase, domain 1"/>
    <property type="match status" value="1"/>
</dbReference>
<dbReference type="CDD" id="cd14014">
    <property type="entry name" value="STKc_PknB_like"/>
    <property type="match status" value="1"/>
</dbReference>
<keyword evidence="8 10" id="KW-0067">ATP-binding</keyword>
<dbReference type="PANTHER" id="PTHR43289">
    <property type="entry name" value="MITOGEN-ACTIVATED PROTEIN KINASE KINASE KINASE 20-RELATED"/>
    <property type="match status" value="1"/>
</dbReference>
<dbReference type="InterPro" id="IPR008271">
    <property type="entry name" value="Ser/Thr_kinase_AS"/>
</dbReference>
<dbReference type="Pfam" id="PF13432">
    <property type="entry name" value="TPR_16"/>
    <property type="match status" value="1"/>
</dbReference>
<dbReference type="PROSITE" id="PS00108">
    <property type="entry name" value="PROTEIN_KINASE_ST"/>
    <property type="match status" value="1"/>
</dbReference>
<dbReference type="SMART" id="SM00220">
    <property type="entry name" value="S_TKc"/>
    <property type="match status" value="1"/>
</dbReference>
<dbReference type="Pfam" id="PF07719">
    <property type="entry name" value="TPR_2"/>
    <property type="match status" value="1"/>
</dbReference>
<protein>
    <recommendedName>
        <fullName evidence="1">non-specific serine/threonine protein kinase</fullName>
        <ecNumber evidence="1">2.7.11.1</ecNumber>
    </recommendedName>
</protein>
<evidence type="ECO:0000256" key="8">
    <source>
        <dbReference type="ARBA" id="ARBA00022840"/>
    </source>
</evidence>
<dbReference type="InterPro" id="IPR017441">
    <property type="entry name" value="Protein_kinase_ATP_BS"/>
</dbReference>
<proteinExistence type="predicted"/>
<sequence>MSADPRLNELLEEILETGCSPEVATRDCPELLPELLTRLRHVHAVEAQVEALFPDSGISFSPAPERPQTDELPLIPGYEVLSVLGRGGMGVVYKGRHLQLNRSVAIKMPLVGTHATQAERERFHREAEAAARLQHPGLVPVYDVGEHRGRLYFTMEFVDGGSLAEKLGGTPQPSRAAAELLVTLSDAVHAAHEKGIVHRDLKPSNILLTSDGRPKISDFGLARQTENAAGLTLSGMPVGTPSYMSPEQARGDSHLLGPSVDVYALGALLYELLTGRPPFHADSSQATLTQVMTQEAVPPTQLNRGIPSDLETICLKCLQKTPRDRYATAADLRDDVRRFLRNEPIVARPVGPAGRMVRWIRRNPAWAALLATSVLFSATLATAVLRNALQEADRRNEIERELRQIGDFQQQGRWNDARVYMQKLEDPIRGSGVEDLQKRISTIHDDLDLVGKLDRIHLNRATSAGDLAHYKSKADRQYVEALEGAGLTNEDEESEVVAARVKASAVRLALIAAIDDWAMCASDRTRREWLLRIVRDADPDPHGWKDRIRDPVKWDSREALAALATEVPVTGQPVSLLLTLGERLRDANIVPTEFLTRVQHEYPSDFWANIALGDAILWASPVEAAGYFRAALASRSNAAVAYTALGDSLRIQKRYAEARSYYEHALELDPVYARGQSSLGNLLRESGHLDEAIKYLRIALDLDPHYAYAHLDLANALRDSGRNEEALEHFREIHAVNQSIPYVENTLRSESIRLGKSAEVLRDWKAILANDPPQHVRWFGYAELCLFLGDEQEYRRACSDLIRRFRDTDDPYVAEPVARAILLAPPSEEVLRVASELADRAVDSEPTRFGWVFPYFQFAKGLAEYRQGNFSEAVSILSGPAANVLGPCPGLVTAMARSRLGDQQAARLALANEISAFNWSFAKVRGHDQWLWHVLRHEAESVIVPEMAAFFEGQYEPQDNIDRLILLGECRFKNHTARAARLYADAFAADSALAEAPRSDHLFNAARIAALAGCGEGEDASGLSEDDRQKWRSQARTWLRAELSMRAAGMNPKLESSRENVRRKIVRWRTDAELAGLREPAELQKLSPAERDDSLALWSEVEALLRRCDSR</sequence>
<dbReference type="PROSITE" id="PS50011">
    <property type="entry name" value="PROTEIN_KINASE_DOM"/>
    <property type="match status" value="1"/>
</dbReference>
<dbReference type="InParanoid" id="A0A517SAA8"/>
<evidence type="ECO:0000256" key="2">
    <source>
        <dbReference type="ARBA" id="ARBA00022527"/>
    </source>
</evidence>
<dbReference type="PROSITE" id="PS50293">
    <property type="entry name" value="TPR_REGION"/>
    <property type="match status" value="1"/>
</dbReference>
<dbReference type="FunFam" id="1.10.510.10:FF:000021">
    <property type="entry name" value="Serine/threonine protein kinase"/>
    <property type="match status" value="1"/>
</dbReference>
<keyword evidence="2" id="KW-0723">Serine/threonine-protein kinase</keyword>
<keyword evidence="4" id="KW-0677">Repeat</keyword>
<dbReference type="EMBL" id="CP036271">
    <property type="protein sequence ID" value="QDT53052.1"/>
    <property type="molecule type" value="Genomic_DNA"/>
</dbReference>
<keyword evidence="13" id="KW-1185">Reference proteome</keyword>
<dbReference type="SUPFAM" id="SSF48452">
    <property type="entry name" value="TPR-like"/>
    <property type="match status" value="1"/>
</dbReference>
<dbReference type="PROSITE" id="PS00107">
    <property type="entry name" value="PROTEIN_KINASE_ATP"/>
    <property type="match status" value="1"/>
</dbReference>
<dbReference type="Gene3D" id="1.25.40.10">
    <property type="entry name" value="Tetratricopeptide repeat domain"/>
    <property type="match status" value="1"/>
</dbReference>
<dbReference type="GO" id="GO:0005524">
    <property type="term" value="F:ATP binding"/>
    <property type="evidence" value="ECO:0007669"/>
    <property type="project" value="UniProtKB-UniRule"/>
</dbReference>
<keyword evidence="6 12" id="KW-0418">Kinase</keyword>
<evidence type="ECO:0000256" key="7">
    <source>
        <dbReference type="ARBA" id="ARBA00022803"/>
    </source>
</evidence>
<feature type="binding site" evidence="10">
    <location>
        <position position="107"/>
    </location>
    <ligand>
        <name>ATP</name>
        <dbReference type="ChEBI" id="CHEBI:30616"/>
    </ligand>
</feature>
<reference evidence="12 13" key="1">
    <citation type="submission" date="2019-02" db="EMBL/GenBank/DDBJ databases">
        <title>Deep-cultivation of Planctomycetes and their phenomic and genomic characterization uncovers novel biology.</title>
        <authorList>
            <person name="Wiegand S."/>
            <person name="Jogler M."/>
            <person name="Boedeker C."/>
            <person name="Pinto D."/>
            <person name="Vollmers J."/>
            <person name="Rivas-Marin E."/>
            <person name="Kohn T."/>
            <person name="Peeters S.H."/>
            <person name="Heuer A."/>
            <person name="Rast P."/>
            <person name="Oberbeckmann S."/>
            <person name="Bunk B."/>
            <person name="Jeske O."/>
            <person name="Meyerdierks A."/>
            <person name="Storesund J.E."/>
            <person name="Kallscheuer N."/>
            <person name="Luecker S."/>
            <person name="Lage O.M."/>
            <person name="Pohl T."/>
            <person name="Merkel B.J."/>
            <person name="Hornburger P."/>
            <person name="Mueller R.-W."/>
            <person name="Bruemmer F."/>
            <person name="Labrenz M."/>
            <person name="Spormann A.M."/>
            <person name="Op den Camp H."/>
            <person name="Overmann J."/>
            <person name="Amann R."/>
            <person name="Jetten M.S.M."/>
            <person name="Mascher T."/>
            <person name="Medema M.H."/>
            <person name="Devos D.P."/>
            <person name="Kaster A.-K."/>
            <person name="Ovreas L."/>
            <person name="Rohde M."/>
            <person name="Galperin M.Y."/>
            <person name="Jogler C."/>
        </authorList>
    </citation>
    <scope>NUCLEOTIDE SEQUENCE [LARGE SCALE GENOMIC DNA]</scope>
    <source>
        <strain evidence="12 13">Pan44</strain>
    </source>
</reference>
<accession>A0A517SAA8</accession>
<dbReference type="InterPro" id="IPR011009">
    <property type="entry name" value="Kinase-like_dom_sf"/>
</dbReference>
<dbReference type="InterPro" id="IPR000719">
    <property type="entry name" value="Prot_kinase_dom"/>
</dbReference>
<dbReference type="InterPro" id="IPR019734">
    <property type="entry name" value="TPR_rpt"/>
</dbReference>
<dbReference type="Proteomes" id="UP000315700">
    <property type="component" value="Chromosome"/>
</dbReference>
<dbReference type="GO" id="GO:0004674">
    <property type="term" value="F:protein serine/threonine kinase activity"/>
    <property type="evidence" value="ECO:0007669"/>
    <property type="project" value="UniProtKB-KW"/>
</dbReference>